<evidence type="ECO:0000313" key="1">
    <source>
        <dbReference type="EMBL" id="WDV07933.1"/>
    </source>
</evidence>
<name>A0AAJ5UUS1_9BACI</name>
<gene>
    <name evidence="1" type="ORF">OU989_05440</name>
</gene>
<dbReference type="Pfam" id="PF13783">
    <property type="entry name" value="DUF4177"/>
    <property type="match status" value="1"/>
</dbReference>
<dbReference type="Proteomes" id="UP001219585">
    <property type="component" value="Chromosome"/>
</dbReference>
<accession>A0AAJ5UUS1</accession>
<dbReference type="AlphaFoldDB" id="A0AAJ5UUS1"/>
<evidence type="ECO:0000313" key="2">
    <source>
        <dbReference type="Proteomes" id="UP001219585"/>
    </source>
</evidence>
<reference evidence="1" key="1">
    <citation type="submission" date="2022-11" db="EMBL/GenBank/DDBJ databases">
        <title>Lysinibacillus irui.</title>
        <authorList>
            <person name="Akintayo S.O."/>
        </authorList>
    </citation>
    <scope>NUCLEOTIDE SEQUENCE</scope>
    <source>
        <strain evidence="1">IRB4-01</strain>
    </source>
</reference>
<dbReference type="EMBL" id="CP113527">
    <property type="protein sequence ID" value="WDV07933.1"/>
    <property type="molecule type" value="Genomic_DNA"/>
</dbReference>
<organism evidence="1 2">
    <name type="scientific">Lysinibacillus irui</name>
    <dbReference type="NCBI Taxonomy" id="2998077"/>
    <lineage>
        <taxon>Bacteria</taxon>
        <taxon>Bacillati</taxon>
        <taxon>Bacillota</taxon>
        <taxon>Bacilli</taxon>
        <taxon>Bacillales</taxon>
        <taxon>Bacillaceae</taxon>
        <taxon>Lysinibacillus</taxon>
    </lineage>
</organism>
<proteinExistence type="predicted"/>
<dbReference type="InterPro" id="IPR025234">
    <property type="entry name" value="YjzH-like"/>
</dbReference>
<sequence>MYKYMYVEAKVSGLFIMESHRELIDKYSKEGWRFVAAIPKSSGSYGQIKANDLVFEKYEEEQ</sequence>
<protein>
    <submittedName>
        <fullName evidence="1">DUF4177 domain-containing protein</fullName>
    </submittedName>
</protein>
<dbReference type="RefSeq" id="WP_274796105.1">
    <property type="nucleotide sequence ID" value="NZ_CP113527.1"/>
</dbReference>
<dbReference type="KEGG" id="liu:OU989_05440"/>